<comment type="similarity">
    <text evidence="2">Belongs to the TsaE family.</text>
</comment>
<evidence type="ECO:0000256" key="10">
    <source>
        <dbReference type="ARBA" id="ARBA00032441"/>
    </source>
</evidence>
<evidence type="ECO:0000256" key="1">
    <source>
        <dbReference type="ARBA" id="ARBA00004496"/>
    </source>
</evidence>
<evidence type="ECO:0000256" key="6">
    <source>
        <dbReference type="ARBA" id="ARBA00022723"/>
    </source>
</evidence>
<evidence type="ECO:0000256" key="9">
    <source>
        <dbReference type="ARBA" id="ARBA00022842"/>
    </source>
</evidence>
<accession>A0ABR5TMW2</accession>
<comment type="caution">
    <text evidence="11">The sequence shown here is derived from an EMBL/GenBank/DDBJ whole genome shotgun (WGS) entry which is preliminary data.</text>
</comment>
<comment type="subcellular location">
    <subcellularLocation>
        <location evidence="1">Cytoplasm</location>
    </subcellularLocation>
</comment>
<evidence type="ECO:0000313" key="11">
    <source>
        <dbReference type="EMBL" id="KXB08909.1"/>
    </source>
</evidence>
<dbReference type="NCBIfam" id="TIGR00150">
    <property type="entry name" value="T6A_YjeE"/>
    <property type="match status" value="1"/>
</dbReference>
<dbReference type="SUPFAM" id="SSF52540">
    <property type="entry name" value="P-loop containing nucleoside triphosphate hydrolases"/>
    <property type="match status" value="1"/>
</dbReference>
<evidence type="ECO:0000313" key="12">
    <source>
        <dbReference type="Proteomes" id="UP000070633"/>
    </source>
</evidence>
<name>A0ABR5TMW2_9EURY</name>
<evidence type="ECO:0000256" key="8">
    <source>
        <dbReference type="ARBA" id="ARBA00022840"/>
    </source>
</evidence>
<dbReference type="EMBL" id="LHYI01000003">
    <property type="protein sequence ID" value="KXB08909.1"/>
    <property type="molecule type" value="Genomic_DNA"/>
</dbReference>
<keyword evidence="8" id="KW-0067">ATP-binding</keyword>
<evidence type="ECO:0000256" key="2">
    <source>
        <dbReference type="ARBA" id="ARBA00007599"/>
    </source>
</evidence>
<dbReference type="Gene3D" id="3.40.50.300">
    <property type="entry name" value="P-loop containing nucleotide triphosphate hydrolases"/>
    <property type="match status" value="1"/>
</dbReference>
<evidence type="ECO:0000256" key="3">
    <source>
        <dbReference type="ARBA" id="ARBA00019010"/>
    </source>
</evidence>
<dbReference type="InterPro" id="IPR027417">
    <property type="entry name" value="P-loop_NTPase"/>
</dbReference>
<dbReference type="PANTHER" id="PTHR33540:SF2">
    <property type="entry name" value="TRNA THREONYLCARBAMOYLADENOSINE BIOSYNTHESIS PROTEIN TSAE"/>
    <property type="match status" value="1"/>
</dbReference>
<dbReference type="Proteomes" id="UP000070633">
    <property type="component" value="Unassembled WGS sequence"/>
</dbReference>
<evidence type="ECO:0000256" key="4">
    <source>
        <dbReference type="ARBA" id="ARBA00022490"/>
    </source>
</evidence>
<keyword evidence="4" id="KW-0963">Cytoplasm</keyword>
<evidence type="ECO:0000256" key="5">
    <source>
        <dbReference type="ARBA" id="ARBA00022694"/>
    </source>
</evidence>
<gene>
    <name evidence="11" type="ORF">AKJ55_00275</name>
</gene>
<organism evidence="11 12">
    <name type="scientific">candidate division MSBL1 archaeon SCGC-AAA382M17</name>
    <dbReference type="NCBI Taxonomy" id="1698284"/>
    <lineage>
        <taxon>Archaea</taxon>
        <taxon>Methanobacteriati</taxon>
        <taxon>Methanobacteriota</taxon>
        <taxon>candidate division MSBL1</taxon>
    </lineage>
</organism>
<sequence>MQTLYIKNLESLPEVARKFLDENRNHRIFAFFGDLGSGKTTFIKAICNELNVIDIVSSPTFSLINEYRSENGNTIYHMDFYRINSLNEALDIGIEDYFSTNNYCFIEWPEKIESLLPNKTTYIKISEDEQKGRILNIY</sequence>
<reference evidence="11 12" key="1">
    <citation type="journal article" date="2016" name="Sci. Rep.">
        <title>Metabolic traits of an uncultured archaeal lineage -MSBL1- from brine pools of the Red Sea.</title>
        <authorList>
            <person name="Mwirichia R."/>
            <person name="Alam I."/>
            <person name="Rashid M."/>
            <person name="Vinu M."/>
            <person name="Ba-Alawi W."/>
            <person name="Anthony Kamau A."/>
            <person name="Kamanda Ngugi D."/>
            <person name="Goker M."/>
            <person name="Klenk H.P."/>
            <person name="Bajic V."/>
            <person name="Stingl U."/>
        </authorList>
    </citation>
    <scope>NUCLEOTIDE SEQUENCE [LARGE SCALE GENOMIC DNA]</scope>
    <source>
        <strain evidence="11">SCGC-AAA382M17</strain>
    </source>
</reference>
<dbReference type="PANTHER" id="PTHR33540">
    <property type="entry name" value="TRNA THREONYLCARBAMOYLADENOSINE BIOSYNTHESIS PROTEIN TSAE"/>
    <property type="match status" value="1"/>
</dbReference>
<proteinExistence type="inferred from homology"/>
<evidence type="ECO:0000256" key="7">
    <source>
        <dbReference type="ARBA" id="ARBA00022741"/>
    </source>
</evidence>
<keyword evidence="12" id="KW-1185">Reference proteome</keyword>
<keyword evidence="7" id="KW-0547">Nucleotide-binding</keyword>
<keyword evidence="9" id="KW-0460">Magnesium</keyword>
<dbReference type="InterPro" id="IPR003442">
    <property type="entry name" value="T6A_TsaE"/>
</dbReference>
<keyword evidence="5" id="KW-0819">tRNA processing</keyword>
<dbReference type="Pfam" id="PF02367">
    <property type="entry name" value="TsaE"/>
    <property type="match status" value="1"/>
</dbReference>
<keyword evidence="6" id="KW-0479">Metal-binding</keyword>
<protein>
    <recommendedName>
        <fullName evidence="3">tRNA threonylcarbamoyladenosine biosynthesis protein TsaE</fullName>
    </recommendedName>
    <alternativeName>
        <fullName evidence="10">t(6)A37 threonylcarbamoyladenosine biosynthesis protein TsaE</fullName>
    </alternativeName>
</protein>